<sequence>MSDGQHGWHPAAPRPPQVPSDKDPARPAADQGDWPASLSTPARPIPQAAPPNTPNFDAVGMQSVLTRARDQSRFVAPDIEPERERRPFPVRALLFGFVGVLVIGVVAGMIYVNFLRPHEIDTDVLAKSTATASNQVAALTPQEIVTDYFTALAEGDIDTAMAMGPKGGQGSSILLTPEVYARTMQKSAIADLTVVTTDPEATEVQVTYTLGGRPVEATVALQQVDSGQFQLRRTTMPVRVFVPGGEDVPLFINGQQVEHDQIYEVVPGRYELTTGMPYIAYPATDAFTIDKVGRDQEPRQIDASPELTEQGRRAFIQAASESLNACMAAKTLAPANCPIGLTSDGAPVVESSIERTLDGDPFADARPRLSLQKLTQAESPLTFQYTYSWDFVGGSRQRPRQATETVWVRANVLGDAPLTVTWHR</sequence>
<feature type="transmembrane region" description="Helical" evidence="2">
    <location>
        <begin position="92"/>
        <end position="112"/>
    </location>
</feature>
<keyword evidence="2" id="KW-1133">Transmembrane helix</keyword>
<evidence type="ECO:0000313" key="3">
    <source>
        <dbReference type="EMBL" id="AQP50044.1"/>
    </source>
</evidence>
<dbReference type="KEGG" id="tfa:BW733_03535"/>
<dbReference type="RefSeq" id="WP_077347933.1">
    <property type="nucleotide sequence ID" value="NZ_CP019607.1"/>
</dbReference>
<reference evidence="3 4" key="1">
    <citation type="journal article" date="2008" name="Int. J. Syst. Evol. Microbiol.">
        <title>Tessaracoccus flavescens sp. nov., isolated from marine sediment.</title>
        <authorList>
            <person name="Lee D.W."/>
            <person name="Lee S.D."/>
        </authorList>
    </citation>
    <scope>NUCLEOTIDE SEQUENCE [LARGE SCALE GENOMIC DNA]</scope>
    <source>
        <strain evidence="3 4">SST-39T</strain>
    </source>
</reference>
<dbReference type="Proteomes" id="UP000188235">
    <property type="component" value="Chromosome"/>
</dbReference>
<feature type="region of interest" description="Disordered" evidence="1">
    <location>
        <begin position="1"/>
        <end position="58"/>
    </location>
</feature>
<feature type="compositionally biased region" description="Pro residues" evidence="1">
    <location>
        <begin position="43"/>
        <end position="53"/>
    </location>
</feature>
<name>A0A1Q2CVB1_9ACTN</name>
<organism evidence="3 4">
    <name type="scientific">Tessaracoccus flavescens</name>
    <dbReference type="NCBI Taxonomy" id="399497"/>
    <lineage>
        <taxon>Bacteria</taxon>
        <taxon>Bacillati</taxon>
        <taxon>Actinomycetota</taxon>
        <taxon>Actinomycetes</taxon>
        <taxon>Propionibacteriales</taxon>
        <taxon>Propionibacteriaceae</taxon>
        <taxon>Tessaracoccus</taxon>
    </lineage>
</organism>
<keyword evidence="2" id="KW-0812">Transmembrane</keyword>
<accession>A0A1Q2CVB1</accession>
<protein>
    <recommendedName>
        <fullName evidence="5">DUF4878 domain-containing protein</fullName>
    </recommendedName>
</protein>
<keyword evidence="4" id="KW-1185">Reference proteome</keyword>
<evidence type="ECO:0000313" key="4">
    <source>
        <dbReference type="Proteomes" id="UP000188235"/>
    </source>
</evidence>
<dbReference type="OrthoDB" id="3721275at2"/>
<evidence type="ECO:0000256" key="2">
    <source>
        <dbReference type="SAM" id="Phobius"/>
    </source>
</evidence>
<keyword evidence="2" id="KW-0472">Membrane</keyword>
<dbReference type="AlphaFoldDB" id="A0A1Q2CVB1"/>
<proteinExistence type="predicted"/>
<evidence type="ECO:0008006" key="5">
    <source>
        <dbReference type="Google" id="ProtNLM"/>
    </source>
</evidence>
<evidence type="ECO:0000256" key="1">
    <source>
        <dbReference type="SAM" id="MobiDB-lite"/>
    </source>
</evidence>
<gene>
    <name evidence="3" type="ORF">BW733_03535</name>
</gene>
<dbReference type="EMBL" id="CP019607">
    <property type="protein sequence ID" value="AQP50044.1"/>
    <property type="molecule type" value="Genomic_DNA"/>
</dbReference>
<dbReference type="STRING" id="399497.BW733_03535"/>